<organism evidence="1 2">
    <name type="scientific">Liparis tanakae</name>
    <name type="common">Tanaka's snailfish</name>
    <dbReference type="NCBI Taxonomy" id="230148"/>
    <lineage>
        <taxon>Eukaryota</taxon>
        <taxon>Metazoa</taxon>
        <taxon>Chordata</taxon>
        <taxon>Craniata</taxon>
        <taxon>Vertebrata</taxon>
        <taxon>Euteleostomi</taxon>
        <taxon>Actinopterygii</taxon>
        <taxon>Neopterygii</taxon>
        <taxon>Teleostei</taxon>
        <taxon>Neoteleostei</taxon>
        <taxon>Acanthomorphata</taxon>
        <taxon>Eupercaria</taxon>
        <taxon>Perciformes</taxon>
        <taxon>Cottioidei</taxon>
        <taxon>Cottales</taxon>
        <taxon>Liparidae</taxon>
        <taxon>Liparis</taxon>
    </lineage>
</organism>
<dbReference type="Proteomes" id="UP000314294">
    <property type="component" value="Unassembled WGS sequence"/>
</dbReference>
<dbReference type="AlphaFoldDB" id="A0A4Z2ILP3"/>
<proteinExistence type="predicted"/>
<keyword evidence="2" id="KW-1185">Reference proteome</keyword>
<dbReference type="EMBL" id="SRLO01000071">
    <property type="protein sequence ID" value="TNN78711.1"/>
    <property type="molecule type" value="Genomic_DNA"/>
</dbReference>
<protein>
    <submittedName>
        <fullName evidence="1">Uncharacterized protein</fullName>
    </submittedName>
</protein>
<comment type="caution">
    <text evidence="1">The sequence shown here is derived from an EMBL/GenBank/DDBJ whole genome shotgun (WGS) entry which is preliminary data.</text>
</comment>
<accession>A0A4Z2ILP3</accession>
<reference evidence="1 2" key="1">
    <citation type="submission" date="2019-03" db="EMBL/GenBank/DDBJ databases">
        <title>First draft genome of Liparis tanakae, snailfish: a comprehensive survey of snailfish specific genes.</title>
        <authorList>
            <person name="Kim W."/>
            <person name="Song I."/>
            <person name="Jeong J.-H."/>
            <person name="Kim D."/>
            <person name="Kim S."/>
            <person name="Ryu S."/>
            <person name="Song J.Y."/>
            <person name="Lee S.K."/>
        </authorList>
    </citation>
    <scope>NUCLEOTIDE SEQUENCE [LARGE SCALE GENOMIC DNA]</scope>
    <source>
        <tissue evidence="1">Muscle</tissue>
    </source>
</reference>
<gene>
    <name evidence="1" type="ORF">EYF80_011115</name>
</gene>
<evidence type="ECO:0000313" key="2">
    <source>
        <dbReference type="Proteomes" id="UP000314294"/>
    </source>
</evidence>
<sequence length="59" mass="6540">MVTMELIQGMVSVTHYQHWSLVNTISPKLLIGQQSLSNLEADRRITPLVTPSGLVHLAN</sequence>
<name>A0A4Z2ILP3_9TELE</name>
<evidence type="ECO:0000313" key="1">
    <source>
        <dbReference type="EMBL" id="TNN78711.1"/>
    </source>
</evidence>